<evidence type="ECO:0000256" key="4">
    <source>
        <dbReference type="SAM" id="MobiDB-lite"/>
    </source>
</evidence>
<dbReference type="Pfam" id="PF17287">
    <property type="entry name" value="POTRA_3"/>
    <property type="match status" value="1"/>
</dbReference>
<dbReference type="GeneID" id="56589601"/>
<dbReference type="PANTHER" id="PTHR34597:SF3">
    <property type="entry name" value="OUTER MEMBRANE TRANSPORTER CDIB"/>
    <property type="match status" value="1"/>
</dbReference>
<feature type="domain" description="ShlB POTRA" evidence="8">
    <location>
        <begin position="213"/>
        <end position="270"/>
    </location>
</feature>
<dbReference type="InterPro" id="IPR013686">
    <property type="entry name" value="Polypept-transport_assoc_ShlB"/>
</dbReference>
<dbReference type="Gene3D" id="2.40.160.50">
    <property type="entry name" value="membrane protein fhac: a member of the omp85/tpsb transporter family"/>
    <property type="match status" value="1"/>
</dbReference>
<feature type="signal peptide" evidence="5">
    <location>
        <begin position="1"/>
        <end position="34"/>
    </location>
</feature>
<dbReference type="Gene3D" id="3.10.20.310">
    <property type="entry name" value="membrane protein fhac"/>
    <property type="match status" value="2"/>
</dbReference>
<dbReference type="GO" id="GO:0098046">
    <property type="term" value="C:type V protein secretion system complex"/>
    <property type="evidence" value="ECO:0007669"/>
    <property type="project" value="TreeGrafter"/>
</dbReference>
<dbReference type="PIRSF" id="PIRSF029745">
    <property type="entry name" value="FhaC"/>
    <property type="match status" value="1"/>
</dbReference>
<dbReference type="InterPro" id="IPR035251">
    <property type="entry name" value="ShlB_POTRA"/>
</dbReference>
<dbReference type="PANTHER" id="PTHR34597">
    <property type="entry name" value="SLR1661 PROTEIN"/>
    <property type="match status" value="1"/>
</dbReference>
<evidence type="ECO:0000256" key="1">
    <source>
        <dbReference type="ARBA" id="ARBA00022452"/>
    </source>
</evidence>
<keyword evidence="3" id="KW-0998">Cell outer membrane</keyword>
<feature type="domain" description="Haemolysin activator HlyB C-terminal" evidence="6">
    <location>
        <begin position="275"/>
        <end position="596"/>
    </location>
</feature>
<feature type="region of interest" description="Disordered" evidence="4">
    <location>
        <begin position="112"/>
        <end position="134"/>
    </location>
</feature>
<dbReference type="Proteomes" id="UP000076825">
    <property type="component" value="Chromosome 1"/>
</dbReference>
<dbReference type="InterPro" id="IPR005565">
    <property type="entry name" value="Hemolysn_activator_HlyB_C"/>
</dbReference>
<dbReference type="eggNOG" id="COG2831">
    <property type="taxonomic scope" value="Bacteria"/>
</dbReference>
<dbReference type="STRING" id="123899.SAMEA3906487_03157"/>
<feature type="domain" description="Polypeptide-transport-associated ShlB-type" evidence="7">
    <location>
        <begin position="138"/>
        <end position="212"/>
    </location>
</feature>
<evidence type="ECO:0000256" key="2">
    <source>
        <dbReference type="ARBA" id="ARBA00022692"/>
    </source>
</evidence>
<dbReference type="InterPro" id="IPR051544">
    <property type="entry name" value="TPS_OM_transporter"/>
</dbReference>
<evidence type="ECO:0000313" key="10">
    <source>
        <dbReference type="Proteomes" id="UP000076825"/>
    </source>
</evidence>
<keyword evidence="1" id="KW-1134">Transmembrane beta strand</keyword>
<dbReference type="GO" id="GO:0046819">
    <property type="term" value="P:protein secretion by the type V secretion system"/>
    <property type="evidence" value="ECO:0007669"/>
    <property type="project" value="TreeGrafter"/>
</dbReference>
<name>A0A157SPG6_9BORD</name>
<protein>
    <submittedName>
        <fullName evidence="9">Hemolysin activator protein</fullName>
    </submittedName>
</protein>
<dbReference type="Pfam" id="PF08479">
    <property type="entry name" value="POTRA_2"/>
    <property type="match status" value="1"/>
</dbReference>
<evidence type="ECO:0000256" key="5">
    <source>
        <dbReference type="SAM" id="SignalP"/>
    </source>
</evidence>
<dbReference type="GO" id="GO:0008320">
    <property type="term" value="F:protein transmembrane transporter activity"/>
    <property type="evidence" value="ECO:0007669"/>
    <property type="project" value="TreeGrafter"/>
</dbReference>
<evidence type="ECO:0000259" key="8">
    <source>
        <dbReference type="Pfam" id="PF17287"/>
    </source>
</evidence>
<keyword evidence="10" id="KW-1185">Reference proteome</keyword>
<feature type="compositionally biased region" description="Pro residues" evidence="4">
    <location>
        <begin position="115"/>
        <end position="128"/>
    </location>
</feature>
<accession>A0A157SPG6</accession>
<dbReference type="EMBL" id="LT546645">
    <property type="protein sequence ID" value="SAI72350.1"/>
    <property type="molecule type" value="Genomic_DNA"/>
</dbReference>
<keyword evidence="5" id="KW-0732">Signal</keyword>
<evidence type="ECO:0000259" key="6">
    <source>
        <dbReference type="Pfam" id="PF03865"/>
    </source>
</evidence>
<feature type="region of interest" description="Disordered" evidence="4">
    <location>
        <begin position="40"/>
        <end position="89"/>
    </location>
</feature>
<proteinExistence type="predicted"/>
<dbReference type="RefSeq" id="WP_231940035.1">
    <property type="nucleotide sequence ID" value="NZ_CP016340.1"/>
</dbReference>
<dbReference type="KEGG" id="btrm:SAMEA390648703157"/>
<dbReference type="InterPro" id="IPR027282">
    <property type="entry name" value="TPS"/>
</dbReference>
<dbReference type="AlphaFoldDB" id="A0A157SPG6"/>
<organism evidence="9 10">
    <name type="scientific">Bordetella trematum</name>
    <dbReference type="NCBI Taxonomy" id="123899"/>
    <lineage>
        <taxon>Bacteria</taxon>
        <taxon>Pseudomonadati</taxon>
        <taxon>Pseudomonadota</taxon>
        <taxon>Betaproteobacteria</taxon>
        <taxon>Burkholderiales</taxon>
        <taxon>Alcaligenaceae</taxon>
        <taxon>Bordetella</taxon>
    </lineage>
</organism>
<evidence type="ECO:0000313" key="9">
    <source>
        <dbReference type="EMBL" id="SAI72350.1"/>
    </source>
</evidence>
<evidence type="ECO:0000259" key="7">
    <source>
        <dbReference type="Pfam" id="PF08479"/>
    </source>
</evidence>
<sequence length="631" mass="69030">MTEPKLRSHAALFRPAMRAGLLVCLGLAALPAEAQHRPAAKPGMAPLATPAAAPGHQGLPAGAGPRASGPLAPRLPPPLGQLPITPGQRDLNLGQQLLERRQQQQDIERALTAPPGTPLVPPPAPPAPAQGKGGHTVTLTGVDLDFSGQRPLFNVARKSAAYLDRPLDNQGVFELVRALTAELYERGYVTSNISLGQPAVVAGRLKLRVNWGRIKGWRIDGRPISSWREFSMVGWAMPNWRNAILNIRDIDQAIEAMNNGFKRVTVAIEPADTLGDSYLNLSVQRNAWMQASLGRDNSGFGVPAQGRDKYNLTLGFGDLLGWNDTLTLFTSRRWYADRVHDGEQSYDMALRLPLGYTRIDLQAGYNSYKNLLRSGGLSYQSAGNSRSVGLRVTRTVFRDATSQLSFYGALKTRQNKNYLAGTRLEVSSKHYSDATLGLQWSKQFGRHAGFVDLSWNRGLNINQGQYAAFDEVEPRGHVSRVNGVLSWQASFAPGGQFLTVQSQLGFQYSRQILLNSYQLTLGDEYTVRGYNRHSLQSGDRGFYLSNTVTLPLNLPWFAGGQARLAPFVGLDVGMLYNNAKDSRSQKMAGAAIGLRLSTPLLSFSATYSKPLLAAEGRGKTPVWYLNTTLSF</sequence>
<reference evidence="9 10" key="1">
    <citation type="submission" date="2016-04" db="EMBL/GenBank/DDBJ databases">
        <authorList>
            <consortium name="Pathogen Informatics"/>
        </authorList>
    </citation>
    <scope>NUCLEOTIDE SEQUENCE [LARGE SCALE GENOMIC DNA]</scope>
    <source>
        <strain evidence="9 10">H044680328</strain>
    </source>
</reference>
<dbReference type="PATRIC" id="fig|123899.6.peg.3152"/>
<dbReference type="Pfam" id="PF03865">
    <property type="entry name" value="ShlB"/>
    <property type="match status" value="1"/>
</dbReference>
<keyword evidence="2" id="KW-0812">Transmembrane</keyword>
<gene>
    <name evidence="9" type="primary">fhaC_2</name>
    <name evidence="9" type="ORF">SAMEA3906487_03157</name>
</gene>
<keyword evidence="1" id="KW-0472">Membrane</keyword>
<evidence type="ECO:0000256" key="3">
    <source>
        <dbReference type="ARBA" id="ARBA00023237"/>
    </source>
</evidence>
<feature type="chain" id="PRO_5009816854" evidence="5">
    <location>
        <begin position="35"/>
        <end position="631"/>
    </location>
</feature>